<evidence type="ECO:0000256" key="1">
    <source>
        <dbReference type="SAM" id="MobiDB-lite"/>
    </source>
</evidence>
<feature type="non-terminal residue" evidence="2">
    <location>
        <position position="208"/>
    </location>
</feature>
<sequence>MSKPNNILRRKSSLQIKERQLAAARGDPSQGRFRYLEEHDPARDSSRRPPETAGVVVDRQALTSSISPDTERTSRAPGRPDDAGRVCRSSSAEMAVDKYRGGGAFRSGDDEAPKRTTAAAAQLTRPMLVRQNSYELDLAELKAFYHQQTATGLMAPRRPVVQLDRMAAPREYDRVREWLHRSDFSQDPDGVGVKREGEHGTTGTSARS</sequence>
<dbReference type="AlphaFoldDB" id="A0AAV2IC88"/>
<feature type="region of interest" description="Disordered" evidence="1">
    <location>
        <begin position="20"/>
        <end position="93"/>
    </location>
</feature>
<keyword evidence="3" id="KW-1185">Reference proteome</keyword>
<organism evidence="2 3">
    <name type="scientific">Lymnaea stagnalis</name>
    <name type="common">Great pond snail</name>
    <name type="synonym">Helix stagnalis</name>
    <dbReference type="NCBI Taxonomy" id="6523"/>
    <lineage>
        <taxon>Eukaryota</taxon>
        <taxon>Metazoa</taxon>
        <taxon>Spiralia</taxon>
        <taxon>Lophotrochozoa</taxon>
        <taxon>Mollusca</taxon>
        <taxon>Gastropoda</taxon>
        <taxon>Heterobranchia</taxon>
        <taxon>Euthyneura</taxon>
        <taxon>Panpulmonata</taxon>
        <taxon>Hygrophila</taxon>
        <taxon>Lymnaeoidea</taxon>
        <taxon>Lymnaeidae</taxon>
        <taxon>Lymnaea</taxon>
    </lineage>
</organism>
<feature type="compositionally biased region" description="Basic and acidic residues" evidence="1">
    <location>
        <begin position="69"/>
        <end position="85"/>
    </location>
</feature>
<comment type="caution">
    <text evidence="2">The sequence shown here is derived from an EMBL/GenBank/DDBJ whole genome shotgun (WGS) entry which is preliminary data.</text>
</comment>
<evidence type="ECO:0000313" key="2">
    <source>
        <dbReference type="EMBL" id="CAL1544528.1"/>
    </source>
</evidence>
<dbReference type="Proteomes" id="UP001497497">
    <property type="component" value="Unassembled WGS sequence"/>
</dbReference>
<proteinExistence type="predicted"/>
<feature type="compositionally biased region" description="Basic and acidic residues" evidence="1">
    <location>
        <begin position="34"/>
        <end position="50"/>
    </location>
</feature>
<evidence type="ECO:0000313" key="3">
    <source>
        <dbReference type="Proteomes" id="UP001497497"/>
    </source>
</evidence>
<name>A0AAV2IC88_LYMST</name>
<reference evidence="2 3" key="1">
    <citation type="submission" date="2024-04" db="EMBL/GenBank/DDBJ databases">
        <authorList>
            <consortium name="Genoscope - CEA"/>
            <person name="William W."/>
        </authorList>
    </citation>
    <scope>NUCLEOTIDE SEQUENCE [LARGE SCALE GENOMIC DNA]</scope>
</reference>
<protein>
    <submittedName>
        <fullName evidence="2">Uncharacterized protein</fullName>
    </submittedName>
</protein>
<feature type="region of interest" description="Disordered" evidence="1">
    <location>
        <begin position="180"/>
        <end position="208"/>
    </location>
</feature>
<gene>
    <name evidence="2" type="ORF">GSLYS_00018041001</name>
</gene>
<accession>A0AAV2IC88</accession>
<dbReference type="EMBL" id="CAXITT010000626">
    <property type="protein sequence ID" value="CAL1544528.1"/>
    <property type="molecule type" value="Genomic_DNA"/>
</dbReference>